<dbReference type="PANTHER" id="PTHR11645">
    <property type="entry name" value="PYRROLINE-5-CARBOXYLATE REDUCTASE"/>
    <property type="match status" value="1"/>
</dbReference>
<dbReference type="Pfam" id="PF14748">
    <property type="entry name" value="P5CR_dimer"/>
    <property type="match status" value="1"/>
</dbReference>
<dbReference type="InterPro" id="IPR008927">
    <property type="entry name" value="6-PGluconate_DH-like_C_sf"/>
</dbReference>
<name>A0AAW6KGM3_9BACI</name>
<dbReference type="Proteomes" id="UP001216709">
    <property type="component" value="Unassembled WGS sequence"/>
</dbReference>
<reference evidence="2" key="1">
    <citation type="submission" date="2022-12" db="EMBL/GenBank/DDBJ databases">
        <title>Draft Genome Sequences of Bacillus licheniformis and Bacillus paralicheniformis strains isolated from Irish skim milk powders.</title>
        <authorList>
            <person name="Lourenco A."/>
            <person name="Li F."/>
            <person name="Geraldine D."/>
            <person name="Tobin J.T."/>
            <person name="Butler F."/>
            <person name="Jordan K."/>
            <person name="Obrien T."/>
        </authorList>
    </citation>
    <scope>NUCLEOTIDE SEQUENCE</scope>
    <source>
        <strain evidence="2">3370</strain>
    </source>
</reference>
<comment type="caution">
    <text evidence="2">The sequence shown here is derived from an EMBL/GenBank/DDBJ whole genome shotgun (WGS) entry which is preliminary data.</text>
</comment>
<accession>A0AAW6KGM3</accession>
<dbReference type="RefSeq" id="WP_274685816.1">
    <property type="nucleotide sequence ID" value="NZ_JARAFO010000265.1"/>
</dbReference>
<dbReference type="SUPFAM" id="SSF48179">
    <property type="entry name" value="6-phosphogluconate dehydrogenase C-terminal domain-like"/>
    <property type="match status" value="1"/>
</dbReference>
<gene>
    <name evidence="2" type="ORF">PVN32_23195</name>
</gene>
<dbReference type="PANTHER" id="PTHR11645:SF49">
    <property type="entry name" value="PYRROLINE-5-CARBOXYLATE REDUCTASE 1"/>
    <property type="match status" value="1"/>
</dbReference>
<evidence type="ECO:0000313" key="3">
    <source>
        <dbReference type="Proteomes" id="UP001216709"/>
    </source>
</evidence>
<evidence type="ECO:0000259" key="1">
    <source>
        <dbReference type="Pfam" id="PF14748"/>
    </source>
</evidence>
<dbReference type="Gene3D" id="1.10.3730.10">
    <property type="entry name" value="ProC C-terminal domain-like"/>
    <property type="match status" value="1"/>
</dbReference>
<feature type="non-terminal residue" evidence="2">
    <location>
        <position position="1"/>
    </location>
</feature>
<sequence>ELGLPEETAKQLIIDMMSGAAQMLETGRNPSVMRKEITSAGGTTEAGLRVLDGHQFEQIVISCVKEAANRSAEIRNMFAAKI</sequence>
<protein>
    <submittedName>
        <fullName evidence="2">Pyrroline-5-carboxylate reductase dimerization domain-containing protein</fullName>
    </submittedName>
</protein>
<dbReference type="EMBL" id="JARAFO010000265">
    <property type="protein sequence ID" value="MDE1455035.1"/>
    <property type="molecule type" value="Genomic_DNA"/>
</dbReference>
<dbReference type="GO" id="GO:0055129">
    <property type="term" value="P:L-proline biosynthetic process"/>
    <property type="evidence" value="ECO:0007669"/>
    <property type="project" value="TreeGrafter"/>
</dbReference>
<dbReference type="GO" id="GO:0004735">
    <property type="term" value="F:pyrroline-5-carboxylate reductase activity"/>
    <property type="evidence" value="ECO:0007669"/>
    <property type="project" value="TreeGrafter"/>
</dbReference>
<proteinExistence type="predicted"/>
<feature type="domain" description="Pyrroline-5-carboxylate reductase dimerisation" evidence="1">
    <location>
        <begin position="2"/>
        <end position="73"/>
    </location>
</feature>
<organism evidence="2 3">
    <name type="scientific">Bacillus paralicheniformis</name>
    <dbReference type="NCBI Taxonomy" id="1648923"/>
    <lineage>
        <taxon>Bacteria</taxon>
        <taxon>Bacillati</taxon>
        <taxon>Bacillota</taxon>
        <taxon>Bacilli</taxon>
        <taxon>Bacillales</taxon>
        <taxon>Bacillaceae</taxon>
        <taxon>Bacillus</taxon>
    </lineage>
</organism>
<dbReference type="AlphaFoldDB" id="A0AAW6KGM3"/>
<evidence type="ECO:0000313" key="2">
    <source>
        <dbReference type="EMBL" id="MDE1455035.1"/>
    </source>
</evidence>
<dbReference type="InterPro" id="IPR029036">
    <property type="entry name" value="P5CR_dimer"/>
</dbReference>